<protein>
    <submittedName>
        <fullName evidence="1">Uncharacterized protein</fullName>
    </submittedName>
</protein>
<organism evidence="1">
    <name type="scientific">marine metagenome</name>
    <dbReference type="NCBI Taxonomy" id="408172"/>
    <lineage>
        <taxon>unclassified sequences</taxon>
        <taxon>metagenomes</taxon>
        <taxon>ecological metagenomes</taxon>
    </lineage>
</organism>
<evidence type="ECO:0000313" key="1">
    <source>
        <dbReference type="EMBL" id="SVE59360.1"/>
    </source>
</evidence>
<dbReference type="AlphaFoldDB" id="A0A383ESS4"/>
<gene>
    <name evidence="1" type="ORF">METZ01_LOCUS512214</name>
</gene>
<accession>A0A383ESS4</accession>
<name>A0A383ESS4_9ZZZZ</name>
<reference evidence="1" key="1">
    <citation type="submission" date="2018-05" db="EMBL/GenBank/DDBJ databases">
        <authorList>
            <person name="Lanie J.A."/>
            <person name="Ng W.-L."/>
            <person name="Kazmierczak K.M."/>
            <person name="Andrzejewski T.M."/>
            <person name="Davidsen T.M."/>
            <person name="Wayne K.J."/>
            <person name="Tettelin H."/>
            <person name="Glass J.I."/>
            <person name="Rusch D."/>
            <person name="Podicherti R."/>
            <person name="Tsui H.-C.T."/>
            <person name="Winkler M.E."/>
        </authorList>
    </citation>
    <scope>NUCLEOTIDE SEQUENCE</scope>
</reference>
<proteinExistence type="predicted"/>
<sequence length="59" mass="6749">MEDVVLFLEPEAAMVSANAPAHEQENNYAFTDKQVKKVLWEAGRLKSTEPDKNTLRKMK</sequence>
<dbReference type="EMBL" id="UINC01228160">
    <property type="protein sequence ID" value="SVE59360.1"/>
    <property type="molecule type" value="Genomic_DNA"/>
</dbReference>